<dbReference type="Gene3D" id="3.30.530.20">
    <property type="match status" value="1"/>
</dbReference>
<dbReference type="AlphaFoldDB" id="A0A941ES99"/>
<keyword evidence="4" id="KW-1185">Reference proteome</keyword>
<proteinExistence type="inferred from homology"/>
<dbReference type="InterPro" id="IPR013538">
    <property type="entry name" value="ASHA1/2-like_C"/>
</dbReference>
<evidence type="ECO:0000259" key="2">
    <source>
        <dbReference type="Pfam" id="PF08327"/>
    </source>
</evidence>
<protein>
    <submittedName>
        <fullName evidence="3">SRPBCC domain-containing protein</fullName>
    </submittedName>
</protein>
<dbReference type="CDD" id="cd07814">
    <property type="entry name" value="SRPBCC_CalC_Aha1-like"/>
    <property type="match status" value="1"/>
</dbReference>
<comment type="caution">
    <text evidence="3">The sequence shown here is derived from an EMBL/GenBank/DDBJ whole genome shotgun (WGS) entry which is preliminary data.</text>
</comment>
<dbReference type="InterPro" id="IPR023393">
    <property type="entry name" value="START-like_dom_sf"/>
</dbReference>
<dbReference type="SUPFAM" id="SSF55961">
    <property type="entry name" value="Bet v1-like"/>
    <property type="match status" value="1"/>
</dbReference>
<gene>
    <name evidence="3" type="ORF">KDL01_29595</name>
</gene>
<comment type="similarity">
    <text evidence="1">Belongs to the AHA1 family.</text>
</comment>
<dbReference type="Proteomes" id="UP000675781">
    <property type="component" value="Unassembled WGS sequence"/>
</dbReference>
<name>A0A941ES99_9ACTN</name>
<feature type="domain" description="Activator of Hsp90 ATPase homologue 1/2-like C-terminal" evidence="2">
    <location>
        <begin position="12"/>
        <end position="113"/>
    </location>
</feature>
<evidence type="ECO:0000313" key="4">
    <source>
        <dbReference type="Proteomes" id="UP000675781"/>
    </source>
</evidence>
<organism evidence="3 4">
    <name type="scientific">Actinospica durhamensis</name>
    <dbReference type="NCBI Taxonomy" id="1508375"/>
    <lineage>
        <taxon>Bacteria</taxon>
        <taxon>Bacillati</taxon>
        <taxon>Actinomycetota</taxon>
        <taxon>Actinomycetes</taxon>
        <taxon>Catenulisporales</taxon>
        <taxon>Actinospicaceae</taxon>
        <taxon>Actinospica</taxon>
    </lineage>
</organism>
<accession>A0A941ES99</accession>
<reference evidence="3" key="1">
    <citation type="submission" date="2021-04" db="EMBL/GenBank/DDBJ databases">
        <title>Genome based classification of Actinospica acidithermotolerans sp. nov., an actinobacterium isolated from an Indonesian hot spring.</title>
        <authorList>
            <person name="Kusuma A.B."/>
            <person name="Putra K.E."/>
            <person name="Nafisah S."/>
            <person name="Loh J."/>
            <person name="Nouioui I."/>
            <person name="Goodfellow M."/>
        </authorList>
    </citation>
    <scope>NUCLEOTIDE SEQUENCE</scope>
    <source>
        <strain evidence="3">CSCA 57</strain>
    </source>
</reference>
<dbReference type="RefSeq" id="WP_212531937.1">
    <property type="nucleotide sequence ID" value="NZ_JAGSOG010000206.1"/>
</dbReference>
<dbReference type="EMBL" id="JAGSOG010000206">
    <property type="protein sequence ID" value="MBR7837470.1"/>
    <property type="molecule type" value="Genomic_DNA"/>
</dbReference>
<dbReference type="Pfam" id="PF08327">
    <property type="entry name" value="AHSA1"/>
    <property type="match status" value="1"/>
</dbReference>
<evidence type="ECO:0000256" key="1">
    <source>
        <dbReference type="ARBA" id="ARBA00006817"/>
    </source>
</evidence>
<evidence type="ECO:0000313" key="3">
    <source>
        <dbReference type="EMBL" id="MBR7837470.1"/>
    </source>
</evidence>
<sequence length="159" mass="17143">MSAIHIVQDYPHPTEQVWRALTDPSLIPLWTATGAGARPVGFDTAVGTGFQFIAKPMPGWDGIVNCVMLEAAEPTLLRFSWTDSGGGAETEVVFRLESTATGTRLTFEHTGFTGTGGFFMAKLLGHVRRKMLRVGLSAVLADLDDHGRLRADSTLTAKP</sequence>